<dbReference type="EMBL" id="BSSD01000002">
    <property type="protein sequence ID" value="GLW91274.1"/>
    <property type="molecule type" value="Genomic_DNA"/>
</dbReference>
<evidence type="ECO:0000259" key="2">
    <source>
        <dbReference type="PROSITE" id="PS50206"/>
    </source>
</evidence>
<keyword evidence="3" id="KW-0378">Hydrolase</keyword>
<dbReference type="InterPro" id="IPR036866">
    <property type="entry name" value="RibonucZ/Hydroxyglut_hydro"/>
</dbReference>
<dbReference type="Gene3D" id="3.60.15.10">
    <property type="entry name" value="Ribonuclease Z/Hydroxyacylglutathione hydrolase-like"/>
    <property type="match status" value="1"/>
</dbReference>
<dbReference type="Proteomes" id="UP001165042">
    <property type="component" value="Unassembled WGS sequence"/>
</dbReference>
<dbReference type="InterPro" id="IPR051682">
    <property type="entry name" value="Mito_Persulfide_Diox"/>
</dbReference>
<reference evidence="3" key="1">
    <citation type="submission" date="2023-02" db="EMBL/GenBank/DDBJ databases">
        <title>Actinokineospora globicatena NBRC 15670.</title>
        <authorList>
            <person name="Ichikawa N."/>
            <person name="Sato H."/>
            <person name="Tonouchi N."/>
        </authorList>
    </citation>
    <scope>NUCLEOTIDE SEQUENCE</scope>
    <source>
        <strain evidence="3">NBRC 15670</strain>
    </source>
</reference>
<dbReference type="SMART" id="SM00849">
    <property type="entry name" value="Lactamase_B"/>
    <property type="match status" value="1"/>
</dbReference>
<dbReference type="PROSITE" id="PS50206">
    <property type="entry name" value="RHODANESE_3"/>
    <property type="match status" value="2"/>
</dbReference>
<dbReference type="AlphaFoldDB" id="A0A9W6QMI0"/>
<dbReference type="Pfam" id="PF00753">
    <property type="entry name" value="Lactamase_B"/>
    <property type="match status" value="1"/>
</dbReference>
<evidence type="ECO:0000313" key="3">
    <source>
        <dbReference type="EMBL" id="GLW91274.1"/>
    </source>
</evidence>
<feature type="domain" description="Rhodanese" evidence="2">
    <location>
        <begin position="359"/>
        <end position="448"/>
    </location>
</feature>
<protein>
    <submittedName>
        <fullName evidence="3">MBL fold hydrolase</fullName>
    </submittedName>
</protein>
<sequence>MAGAGNLVFAQYYTACLSQASYLVGDRSSGVAAVIDPRRDIGTYLADAEAHGLRIEWVLETHVHADFLSGHLELAEATGAVIGYGSAAEVDFPVHRLVDRRRISLGDVDLEVLHTPGHTPESICLVVREHADDEVPYGVLTGDTLFLGDVGRPDLLSANGWTARELAISLYRSTRRLLSLPDETRVFPGHGAGSACGKNLSTATTGTLGEQRRTNYALAPMTEREFVRAVCAGQPTAPNYFAYAANRNRAARPIFDEHDPVPEVSIADGLVLLDTRDPSAFAVGHLPNSINVGLAGRYAEIAGTVLSADDDIVLVCEPEQAVESRNRLARIGFDRVTGFTRPVSVVAATRLTPEELSLVAAERQLIDVRGPGEVEAAGTIEGALLIPLPELLSRLCELSADRPTVVFCAGGYRSSVAASTLRAHGFSDVADLIGGFTAWVEAGLPVRQASHT</sequence>
<dbReference type="PANTHER" id="PTHR43084">
    <property type="entry name" value="PERSULFIDE DIOXYGENASE ETHE1"/>
    <property type="match status" value="1"/>
</dbReference>
<keyword evidence="4" id="KW-1185">Reference proteome</keyword>
<organism evidence="3 4">
    <name type="scientific">Actinokineospora globicatena</name>
    <dbReference type="NCBI Taxonomy" id="103729"/>
    <lineage>
        <taxon>Bacteria</taxon>
        <taxon>Bacillati</taxon>
        <taxon>Actinomycetota</taxon>
        <taxon>Actinomycetes</taxon>
        <taxon>Pseudonocardiales</taxon>
        <taxon>Pseudonocardiaceae</taxon>
        <taxon>Actinokineospora</taxon>
    </lineage>
</organism>
<dbReference type="InterPro" id="IPR001279">
    <property type="entry name" value="Metallo-B-lactamas"/>
</dbReference>
<dbReference type="Gene3D" id="3.40.250.10">
    <property type="entry name" value="Rhodanese-like domain"/>
    <property type="match status" value="2"/>
</dbReference>
<dbReference type="InterPro" id="IPR036873">
    <property type="entry name" value="Rhodanese-like_dom_sf"/>
</dbReference>
<dbReference type="GO" id="GO:0046872">
    <property type="term" value="F:metal ion binding"/>
    <property type="evidence" value="ECO:0007669"/>
    <property type="project" value="UniProtKB-KW"/>
</dbReference>
<dbReference type="FunFam" id="3.60.15.10:FF:000030">
    <property type="entry name" value="Metallo-beta-lactamase family protein"/>
    <property type="match status" value="1"/>
</dbReference>
<dbReference type="InterPro" id="IPR001763">
    <property type="entry name" value="Rhodanese-like_dom"/>
</dbReference>
<dbReference type="SUPFAM" id="SSF56281">
    <property type="entry name" value="Metallo-hydrolase/oxidoreductase"/>
    <property type="match status" value="1"/>
</dbReference>
<dbReference type="Pfam" id="PF00581">
    <property type="entry name" value="Rhodanese"/>
    <property type="match status" value="2"/>
</dbReference>
<comment type="caution">
    <text evidence="3">The sequence shown here is derived from an EMBL/GenBank/DDBJ whole genome shotgun (WGS) entry which is preliminary data.</text>
</comment>
<dbReference type="SMART" id="SM00450">
    <property type="entry name" value="RHOD"/>
    <property type="match status" value="2"/>
</dbReference>
<gene>
    <name evidence="3" type="ORF">Aglo03_20900</name>
</gene>
<dbReference type="GO" id="GO:0006749">
    <property type="term" value="P:glutathione metabolic process"/>
    <property type="evidence" value="ECO:0007669"/>
    <property type="project" value="InterPro"/>
</dbReference>
<dbReference type="GO" id="GO:0050313">
    <property type="term" value="F:sulfur dioxygenase activity"/>
    <property type="evidence" value="ECO:0007669"/>
    <property type="project" value="InterPro"/>
</dbReference>
<dbReference type="RefSeq" id="WP_285609923.1">
    <property type="nucleotide sequence ID" value="NZ_BSSD01000002.1"/>
</dbReference>
<dbReference type="PANTHER" id="PTHR43084:SF1">
    <property type="entry name" value="PERSULFIDE DIOXYGENASE ETHE1, MITOCHONDRIAL"/>
    <property type="match status" value="1"/>
</dbReference>
<dbReference type="SUPFAM" id="SSF52821">
    <property type="entry name" value="Rhodanese/Cell cycle control phosphatase"/>
    <property type="match status" value="2"/>
</dbReference>
<evidence type="ECO:0000256" key="1">
    <source>
        <dbReference type="ARBA" id="ARBA00022723"/>
    </source>
</evidence>
<dbReference type="CDD" id="cd07724">
    <property type="entry name" value="POD-like_MBL-fold"/>
    <property type="match status" value="1"/>
</dbReference>
<dbReference type="GO" id="GO:0016787">
    <property type="term" value="F:hydrolase activity"/>
    <property type="evidence" value="ECO:0007669"/>
    <property type="project" value="UniProtKB-KW"/>
</dbReference>
<feature type="domain" description="Rhodanese" evidence="2">
    <location>
        <begin position="266"/>
        <end position="317"/>
    </location>
</feature>
<accession>A0A9W6QMI0</accession>
<dbReference type="InterPro" id="IPR044528">
    <property type="entry name" value="POD-like_MBL-fold"/>
</dbReference>
<dbReference type="GO" id="GO:0070813">
    <property type="term" value="P:hydrogen sulfide metabolic process"/>
    <property type="evidence" value="ECO:0007669"/>
    <property type="project" value="TreeGrafter"/>
</dbReference>
<evidence type="ECO:0000313" key="4">
    <source>
        <dbReference type="Proteomes" id="UP001165042"/>
    </source>
</evidence>
<name>A0A9W6QMI0_9PSEU</name>
<keyword evidence="1" id="KW-0479">Metal-binding</keyword>
<dbReference type="CDD" id="cd00158">
    <property type="entry name" value="RHOD"/>
    <property type="match status" value="1"/>
</dbReference>
<proteinExistence type="predicted"/>